<evidence type="ECO:0000256" key="3">
    <source>
        <dbReference type="ARBA" id="ARBA00022553"/>
    </source>
</evidence>
<reference evidence="9" key="1">
    <citation type="submission" date="2021-04" db="EMBL/GenBank/DDBJ databases">
        <title>Genome sequence of Woronichinia naegeliana from Washington state freshwater lake bloom.</title>
        <authorList>
            <person name="Dreher T.W."/>
        </authorList>
    </citation>
    <scope>NUCLEOTIDE SEQUENCE</scope>
    <source>
        <strain evidence="9">WA131</strain>
    </source>
</reference>
<dbReference type="InterPro" id="IPR011006">
    <property type="entry name" value="CheY-like_superfamily"/>
</dbReference>
<dbReference type="Pfam" id="PF00072">
    <property type="entry name" value="Response_reg"/>
    <property type="match status" value="1"/>
</dbReference>
<dbReference type="SMART" id="SM00387">
    <property type="entry name" value="HATPase_c"/>
    <property type="match status" value="1"/>
</dbReference>
<dbReference type="InterPro" id="IPR005467">
    <property type="entry name" value="His_kinase_dom"/>
</dbReference>
<keyword evidence="4" id="KW-0808">Transferase</keyword>
<evidence type="ECO:0000313" key="9">
    <source>
        <dbReference type="EMBL" id="UXE61343.1"/>
    </source>
</evidence>
<dbReference type="PRINTS" id="PR00344">
    <property type="entry name" value="BCTRLSENSOR"/>
</dbReference>
<name>A0A977KWU4_9CYAN</name>
<evidence type="ECO:0000256" key="5">
    <source>
        <dbReference type="ARBA" id="ARBA00023012"/>
    </source>
</evidence>
<organism evidence="9">
    <name type="scientific">Woronichinia naegeliana WA131</name>
    <dbReference type="NCBI Taxonomy" id="2824559"/>
    <lineage>
        <taxon>Bacteria</taxon>
        <taxon>Bacillati</taxon>
        <taxon>Cyanobacteriota</taxon>
        <taxon>Cyanophyceae</taxon>
        <taxon>Synechococcales</taxon>
        <taxon>Coelosphaeriaceae</taxon>
        <taxon>Woronichinia</taxon>
    </lineage>
</organism>
<dbReference type="SMART" id="SM00388">
    <property type="entry name" value="HisKA"/>
    <property type="match status" value="1"/>
</dbReference>
<dbReference type="PANTHER" id="PTHR43547">
    <property type="entry name" value="TWO-COMPONENT HISTIDINE KINASE"/>
    <property type="match status" value="1"/>
</dbReference>
<gene>
    <name evidence="9" type="ORF">KA717_39365</name>
</gene>
<dbReference type="InterPro" id="IPR004358">
    <property type="entry name" value="Sig_transdc_His_kin-like_C"/>
</dbReference>
<dbReference type="Pfam" id="PF00512">
    <property type="entry name" value="HisKA"/>
    <property type="match status" value="1"/>
</dbReference>
<feature type="domain" description="Response regulatory" evidence="8">
    <location>
        <begin position="3"/>
        <end position="119"/>
    </location>
</feature>
<evidence type="ECO:0000256" key="1">
    <source>
        <dbReference type="ARBA" id="ARBA00000085"/>
    </source>
</evidence>
<dbReference type="Gene3D" id="3.40.50.2300">
    <property type="match status" value="1"/>
</dbReference>
<proteinExistence type="predicted"/>
<feature type="modified residue" description="4-aspartylphosphate" evidence="6">
    <location>
        <position position="52"/>
    </location>
</feature>
<dbReference type="KEGG" id="wna:KA717_39365"/>
<dbReference type="InterPro" id="IPR001789">
    <property type="entry name" value="Sig_transdc_resp-reg_receiver"/>
</dbReference>
<dbReference type="GO" id="GO:0000155">
    <property type="term" value="F:phosphorelay sensor kinase activity"/>
    <property type="evidence" value="ECO:0007669"/>
    <property type="project" value="InterPro"/>
</dbReference>
<dbReference type="EMBL" id="CP073041">
    <property type="protein sequence ID" value="UXE61343.1"/>
    <property type="molecule type" value="Genomic_DNA"/>
</dbReference>
<evidence type="ECO:0000256" key="6">
    <source>
        <dbReference type="PROSITE-ProRule" id="PRU00169"/>
    </source>
</evidence>
<dbReference type="SUPFAM" id="SSF47384">
    <property type="entry name" value="Homodimeric domain of signal transducing histidine kinase"/>
    <property type="match status" value="1"/>
</dbReference>
<dbReference type="Gene3D" id="3.30.565.10">
    <property type="entry name" value="Histidine kinase-like ATPase, C-terminal domain"/>
    <property type="match status" value="1"/>
</dbReference>
<feature type="domain" description="Histidine kinase" evidence="7">
    <location>
        <begin position="143"/>
        <end position="366"/>
    </location>
</feature>
<dbReference type="SUPFAM" id="SSF52172">
    <property type="entry name" value="CheY-like"/>
    <property type="match status" value="1"/>
</dbReference>
<dbReference type="EC" id="2.7.13.3" evidence="2"/>
<accession>A0A977KWU4</accession>
<evidence type="ECO:0000256" key="4">
    <source>
        <dbReference type="ARBA" id="ARBA00022777"/>
    </source>
</evidence>
<dbReference type="InterPro" id="IPR003661">
    <property type="entry name" value="HisK_dim/P_dom"/>
</dbReference>
<dbReference type="SMART" id="SM00448">
    <property type="entry name" value="REC"/>
    <property type="match status" value="1"/>
</dbReference>
<dbReference type="Proteomes" id="UP001065613">
    <property type="component" value="Chromosome"/>
</dbReference>
<evidence type="ECO:0000256" key="2">
    <source>
        <dbReference type="ARBA" id="ARBA00012438"/>
    </source>
</evidence>
<dbReference type="PROSITE" id="PS50110">
    <property type="entry name" value="RESPONSE_REGULATORY"/>
    <property type="match status" value="1"/>
</dbReference>
<dbReference type="AlphaFoldDB" id="A0A977KWU4"/>
<keyword evidence="4" id="KW-0418">Kinase</keyword>
<sequence>MTKILIIEDQPDVRENIQAILDLEDYETLTAADGLIGVELAQQFLPDLILCDVMMPRLDGFGVLKELRQLPATGSIPFIFLTAKADRTDLRHGMESGADDYLTKPFTLEELLNAIAVRLARQVTVNQAAHQEMDQLRQNITRALPHELLTPLNGILGTTEILRDFYDSMNKAEILSSIKDIQDSGKRLYRLVQNFLLFAELQLLEENPERIQVWKYRLAQKTETSEIIQELAQELAEQGNRLIDLPLDIENTTIDMADQDFRKVVEEMIDNAFKFSSDGTPVKIRSYCQGDRFCLEIQDQGRGMTSQQIDEIGAYMQFDRKLYEQQGAGLGLILAKRITQLYSGNFAITSTPHKGTTIHLSWTCTPV</sequence>
<dbReference type="InterPro" id="IPR003594">
    <property type="entry name" value="HATPase_dom"/>
</dbReference>
<dbReference type="InterPro" id="IPR036890">
    <property type="entry name" value="HATPase_C_sf"/>
</dbReference>
<evidence type="ECO:0000259" key="7">
    <source>
        <dbReference type="PROSITE" id="PS50109"/>
    </source>
</evidence>
<evidence type="ECO:0000259" key="8">
    <source>
        <dbReference type="PROSITE" id="PS50110"/>
    </source>
</evidence>
<dbReference type="Gene3D" id="1.10.287.130">
    <property type="match status" value="1"/>
</dbReference>
<dbReference type="PANTHER" id="PTHR43547:SF2">
    <property type="entry name" value="HYBRID SIGNAL TRANSDUCTION HISTIDINE KINASE C"/>
    <property type="match status" value="1"/>
</dbReference>
<keyword evidence="5" id="KW-0902">Two-component regulatory system</keyword>
<dbReference type="InterPro" id="IPR036097">
    <property type="entry name" value="HisK_dim/P_sf"/>
</dbReference>
<dbReference type="CDD" id="cd00082">
    <property type="entry name" value="HisKA"/>
    <property type="match status" value="1"/>
</dbReference>
<dbReference type="Pfam" id="PF02518">
    <property type="entry name" value="HATPase_c"/>
    <property type="match status" value="1"/>
</dbReference>
<comment type="catalytic activity">
    <reaction evidence="1">
        <text>ATP + protein L-histidine = ADP + protein N-phospho-L-histidine.</text>
        <dbReference type="EC" id="2.7.13.3"/>
    </reaction>
</comment>
<keyword evidence="3 6" id="KW-0597">Phosphoprotein</keyword>
<dbReference type="PROSITE" id="PS50109">
    <property type="entry name" value="HIS_KIN"/>
    <property type="match status" value="1"/>
</dbReference>
<protein>
    <recommendedName>
        <fullName evidence="2">histidine kinase</fullName>
        <ecNumber evidence="2">2.7.13.3</ecNumber>
    </recommendedName>
</protein>
<dbReference type="SUPFAM" id="SSF55874">
    <property type="entry name" value="ATPase domain of HSP90 chaperone/DNA topoisomerase II/histidine kinase"/>
    <property type="match status" value="1"/>
</dbReference>